<dbReference type="GO" id="GO:0005789">
    <property type="term" value="C:endoplasmic reticulum membrane"/>
    <property type="evidence" value="ECO:0007669"/>
    <property type="project" value="TreeGrafter"/>
</dbReference>
<reference evidence="8" key="2">
    <citation type="submission" date="2023-05" db="EMBL/GenBank/DDBJ databases">
        <authorList>
            <consortium name="Lawrence Berkeley National Laboratory"/>
            <person name="Steindorff A."/>
            <person name="Hensen N."/>
            <person name="Bonometti L."/>
            <person name="Westerberg I."/>
            <person name="Brannstrom I.O."/>
            <person name="Guillou S."/>
            <person name="Cros-Aarteil S."/>
            <person name="Calhoun S."/>
            <person name="Haridas S."/>
            <person name="Kuo A."/>
            <person name="Mondo S."/>
            <person name="Pangilinan J."/>
            <person name="Riley R."/>
            <person name="Labutti K."/>
            <person name="Andreopoulos B."/>
            <person name="Lipzen A."/>
            <person name="Chen C."/>
            <person name="Yanf M."/>
            <person name="Daum C."/>
            <person name="Ng V."/>
            <person name="Clum A."/>
            <person name="Ohm R."/>
            <person name="Martin F."/>
            <person name="Silar P."/>
            <person name="Natvig D."/>
            <person name="Lalanne C."/>
            <person name="Gautier V."/>
            <person name="Ament-Velasquez S.L."/>
            <person name="Kruys A."/>
            <person name="Hutchinson M.I."/>
            <person name="Powell A.J."/>
            <person name="Barry K."/>
            <person name="Miller A.N."/>
            <person name="Grigoriev I.V."/>
            <person name="Debuchy R."/>
            <person name="Gladieux P."/>
            <person name="Thoren M.H."/>
            <person name="Johannesson H."/>
        </authorList>
    </citation>
    <scope>NUCLEOTIDE SEQUENCE</scope>
    <source>
        <strain evidence="8">CBS 315.58</strain>
    </source>
</reference>
<evidence type="ECO:0000256" key="5">
    <source>
        <dbReference type="ARBA" id="ARBA00022989"/>
    </source>
</evidence>
<dbReference type="GO" id="GO:0030134">
    <property type="term" value="C:COPII-coated ER to Golgi transport vesicle"/>
    <property type="evidence" value="ECO:0007669"/>
    <property type="project" value="TreeGrafter"/>
</dbReference>
<dbReference type="Pfam" id="PF08571">
    <property type="entry name" value="Yos1"/>
    <property type="match status" value="1"/>
</dbReference>
<sequence>MTFLGKIIYVTVLILNAIVVLSEDRFLARVNLTPDTHNRSFGTNGVDRSVKYNAIQLIASIRTLTRIPLVPINILIIVYELVLG</sequence>
<keyword evidence="3" id="KW-0812">Transmembrane</keyword>
<evidence type="ECO:0000313" key="8">
    <source>
        <dbReference type="EMBL" id="KAK4202438.1"/>
    </source>
</evidence>
<evidence type="ECO:0000256" key="2">
    <source>
        <dbReference type="ARBA" id="ARBA00022448"/>
    </source>
</evidence>
<dbReference type="PANTHER" id="PTHR15858">
    <property type="entry name" value="IMMEDIATE EARLY RESPONSE 3-INTERACTING PROTEIN 1"/>
    <property type="match status" value="1"/>
</dbReference>
<evidence type="ECO:0000313" key="9">
    <source>
        <dbReference type="Proteomes" id="UP001303160"/>
    </source>
</evidence>
<reference evidence="8" key="1">
    <citation type="journal article" date="2023" name="Mol. Phylogenet. Evol.">
        <title>Genome-scale phylogeny and comparative genomics of the fungal order Sordariales.</title>
        <authorList>
            <person name="Hensen N."/>
            <person name="Bonometti L."/>
            <person name="Westerberg I."/>
            <person name="Brannstrom I.O."/>
            <person name="Guillou S."/>
            <person name="Cros-Aarteil S."/>
            <person name="Calhoun S."/>
            <person name="Haridas S."/>
            <person name="Kuo A."/>
            <person name="Mondo S."/>
            <person name="Pangilinan J."/>
            <person name="Riley R."/>
            <person name="LaButti K."/>
            <person name="Andreopoulos B."/>
            <person name="Lipzen A."/>
            <person name="Chen C."/>
            <person name="Yan M."/>
            <person name="Daum C."/>
            <person name="Ng V."/>
            <person name="Clum A."/>
            <person name="Steindorff A."/>
            <person name="Ohm R.A."/>
            <person name="Martin F."/>
            <person name="Silar P."/>
            <person name="Natvig D.O."/>
            <person name="Lalanne C."/>
            <person name="Gautier V."/>
            <person name="Ament-Velasquez S.L."/>
            <person name="Kruys A."/>
            <person name="Hutchinson M.I."/>
            <person name="Powell A.J."/>
            <person name="Barry K."/>
            <person name="Miller A.N."/>
            <person name="Grigoriev I.V."/>
            <person name="Debuchy R."/>
            <person name="Gladieux P."/>
            <person name="Hiltunen Thoren M."/>
            <person name="Johannesson H."/>
        </authorList>
    </citation>
    <scope>NUCLEOTIDE SEQUENCE</scope>
    <source>
        <strain evidence="8">CBS 315.58</strain>
    </source>
</reference>
<evidence type="ECO:0000256" key="1">
    <source>
        <dbReference type="ARBA" id="ARBA00004370"/>
    </source>
</evidence>
<dbReference type="EMBL" id="MU863897">
    <property type="protein sequence ID" value="KAK4202438.1"/>
    <property type="molecule type" value="Genomic_DNA"/>
</dbReference>
<dbReference type="Proteomes" id="UP001303160">
    <property type="component" value="Unassembled WGS sequence"/>
</dbReference>
<keyword evidence="9" id="KW-1185">Reference proteome</keyword>
<protein>
    <submittedName>
        <fullName evidence="8">Yos1-like protein</fullName>
    </submittedName>
</protein>
<evidence type="ECO:0000256" key="7">
    <source>
        <dbReference type="ARBA" id="ARBA00024203"/>
    </source>
</evidence>
<comment type="similarity">
    <text evidence="7">Belongs to the YOS1 family.</text>
</comment>
<keyword evidence="6" id="KW-0472">Membrane</keyword>
<dbReference type="GO" id="GO:0000139">
    <property type="term" value="C:Golgi membrane"/>
    <property type="evidence" value="ECO:0007669"/>
    <property type="project" value="TreeGrafter"/>
</dbReference>
<proteinExistence type="inferred from homology"/>
<comment type="subcellular location">
    <subcellularLocation>
        <location evidence="1">Membrane</location>
    </subcellularLocation>
</comment>
<evidence type="ECO:0000256" key="3">
    <source>
        <dbReference type="ARBA" id="ARBA00022692"/>
    </source>
</evidence>
<dbReference type="AlphaFoldDB" id="A0AAN6XLA2"/>
<comment type="caution">
    <text evidence="8">The sequence shown here is derived from an EMBL/GenBank/DDBJ whole genome shotgun (WGS) entry which is preliminary data.</text>
</comment>
<evidence type="ECO:0000256" key="4">
    <source>
        <dbReference type="ARBA" id="ARBA00022927"/>
    </source>
</evidence>
<name>A0AAN6XLA2_9PEZI</name>
<accession>A0AAN6XLA2</accession>
<keyword evidence="2" id="KW-0813">Transport</keyword>
<keyword evidence="5" id="KW-1133">Transmembrane helix</keyword>
<evidence type="ECO:0000256" key="6">
    <source>
        <dbReference type="ARBA" id="ARBA00023136"/>
    </source>
</evidence>
<gene>
    <name evidence="8" type="ORF">QBC40DRAFT_276319</name>
</gene>
<dbReference type="PANTHER" id="PTHR15858:SF0">
    <property type="entry name" value="IMMEDIATE EARLY RESPONSE 3-INTERACTING PROTEIN 1"/>
    <property type="match status" value="1"/>
</dbReference>
<organism evidence="8 9">
    <name type="scientific">Triangularia verruculosa</name>
    <dbReference type="NCBI Taxonomy" id="2587418"/>
    <lineage>
        <taxon>Eukaryota</taxon>
        <taxon>Fungi</taxon>
        <taxon>Dikarya</taxon>
        <taxon>Ascomycota</taxon>
        <taxon>Pezizomycotina</taxon>
        <taxon>Sordariomycetes</taxon>
        <taxon>Sordariomycetidae</taxon>
        <taxon>Sordariales</taxon>
        <taxon>Podosporaceae</taxon>
        <taxon>Triangularia</taxon>
    </lineage>
</organism>
<dbReference type="InterPro" id="IPR013880">
    <property type="entry name" value="Yos1"/>
</dbReference>
<dbReference type="GO" id="GO:0015031">
    <property type="term" value="P:protein transport"/>
    <property type="evidence" value="ECO:0007669"/>
    <property type="project" value="UniProtKB-KW"/>
</dbReference>
<dbReference type="GO" id="GO:0006888">
    <property type="term" value="P:endoplasmic reticulum to Golgi vesicle-mediated transport"/>
    <property type="evidence" value="ECO:0007669"/>
    <property type="project" value="TreeGrafter"/>
</dbReference>
<keyword evidence="4" id="KW-0653">Protein transport</keyword>